<organism evidence="2 3">
    <name type="scientific">Acorus calamus</name>
    <name type="common">Sweet flag</name>
    <dbReference type="NCBI Taxonomy" id="4465"/>
    <lineage>
        <taxon>Eukaryota</taxon>
        <taxon>Viridiplantae</taxon>
        <taxon>Streptophyta</taxon>
        <taxon>Embryophyta</taxon>
        <taxon>Tracheophyta</taxon>
        <taxon>Spermatophyta</taxon>
        <taxon>Magnoliopsida</taxon>
        <taxon>Liliopsida</taxon>
        <taxon>Acoraceae</taxon>
        <taxon>Acorus</taxon>
    </lineage>
</organism>
<evidence type="ECO:0000313" key="3">
    <source>
        <dbReference type="Proteomes" id="UP001180020"/>
    </source>
</evidence>
<keyword evidence="3" id="KW-1185">Reference proteome</keyword>
<feature type="compositionally biased region" description="Polar residues" evidence="1">
    <location>
        <begin position="63"/>
        <end position="72"/>
    </location>
</feature>
<dbReference type="Proteomes" id="UP001180020">
    <property type="component" value="Unassembled WGS sequence"/>
</dbReference>
<proteinExistence type="predicted"/>
<gene>
    <name evidence="2" type="ORF">QJS10_CPB18g00235</name>
</gene>
<dbReference type="EMBL" id="JAUJYO010000018">
    <property type="protein sequence ID" value="KAK1289426.1"/>
    <property type="molecule type" value="Genomic_DNA"/>
</dbReference>
<sequence length="72" mass="7687">MSSTTSDDGEAPATAAEDAPPEAQTTQMKRYKCRKIAIRVPPPGPLFALDPTIHRGEVGSENKPPNHSLSLC</sequence>
<dbReference type="AlphaFoldDB" id="A0AAV9CLT6"/>
<reference evidence="2" key="2">
    <citation type="submission" date="2023-06" db="EMBL/GenBank/DDBJ databases">
        <authorList>
            <person name="Ma L."/>
            <person name="Liu K.-W."/>
            <person name="Li Z."/>
            <person name="Hsiao Y.-Y."/>
            <person name="Qi Y."/>
            <person name="Fu T."/>
            <person name="Tang G."/>
            <person name="Zhang D."/>
            <person name="Sun W.-H."/>
            <person name="Liu D.-K."/>
            <person name="Li Y."/>
            <person name="Chen G.-Z."/>
            <person name="Liu X.-D."/>
            <person name="Liao X.-Y."/>
            <person name="Jiang Y.-T."/>
            <person name="Yu X."/>
            <person name="Hao Y."/>
            <person name="Huang J."/>
            <person name="Zhao X.-W."/>
            <person name="Ke S."/>
            <person name="Chen Y.-Y."/>
            <person name="Wu W.-L."/>
            <person name="Hsu J.-L."/>
            <person name="Lin Y.-F."/>
            <person name="Huang M.-D."/>
            <person name="Li C.-Y."/>
            <person name="Huang L."/>
            <person name="Wang Z.-W."/>
            <person name="Zhao X."/>
            <person name="Zhong W.-Y."/>
            <person name="Peng D.-H."/>
            <person name="Ahmad S."/>
            <person name="Lan S."/>
            <person name="Zhang J.-S."/>
            <person name="Tsai W.-C."/>
            <person name="Van De Peer Y."/>
            <person name="Liu Z.-J."/>
        </authorList>
    </citation>
    <scope>NUCLEOTIDE SEQUENCE</scope>
    <source>
        <strain evidence="2">CP</strain>
        <tissue evidence="2">Leaves</tissue>
    </source>
</reference>
<protein>
    <submittedName>
        <fullName evidence="2">Uncharacterized protein</fullName>
    </submittedName>
</protein>
<comment type="caution">
    <text evidence="2">The sequence shown here is derived from an EMBL/GenBank/DDBJ whole genome shotgun (WGS) entry which is preliminary data.</text>
</comment>
<evidence type="ECO:0000256" key="1">
    <source>
        <dbReference type="SAM" id="MobiDB-lite"/>
    </source>
</evidence>
<name>A0AAV9CLT6_ACOCL</name>
<feature type="region of interest" description="Disordered" evidence="1">
    <location>
        <begin position="1"/>
        <end position="30"/>
    </location>
</feature>
<feature type="region of interest" description="Disordered" evidence="1">
    <location>
        <begin position="42"/>
        <end position="72"/>
    </location>
</feature>
<evidence type="ECO:0000313" key="2">
    <source>
        <dbReference type="EMBL" id="KAK1289426.1"/>
    </source>
</evidence>
<reference evidence="2" key="1">
    <citation type="journal article" date="2023" name="Nat. Commun.">
        <title>Diploid and tetraploid genomes of Acorus and the evolution of monocots.</title>
        <authorList>
            <person name="Ma L."/>
            <person name="Liu K.W."/>
            <person name="Li Z."/>
            <person name="Hsiao Y.Y."/>
            <person name="Qi Y."/>
            <person name="Fu T."/>
            <person name="Tang G.D."/>
            <person name="Zhang D."/>
            <person name="Sun W.H."/>
            <person name="Liu D.K."/>
            <person name="Li Y."/>
            <person name="Chen G.Z."/>
            <person name="Liu X.D."/>
            <person name="Liao X.Y."/>
            <person name="Jiang Y.T."/>
            <person name="Yu X."/>
            <person name="Hao Y."/>
            <person name="Huang J."/>
            <person name="Zhao X.W."/>
            <person name="Ke S."/>
            <person name="Chen Y.Y."/>
            <person name="Wu W.L."/>
            <person name="Hsu J.L."/>
            <person name="Lin Y.F."/>
            <person name="Huang M.D."/>
            <person name="Li C.Y."/>
            <person name="Huang L."/>
            <person name="Wang Z.W."/>
            <person name="Zhao X."/>
            <person name="Zhong W.Y."/>
            <person name="Peng D.H."/>
            <person name="Ahmad S."/>
            <person name="Lan S."/>
            <person name="Zhang J.S."/>
            <person name="Tsai W.C."/>
            <person name="Van de Peer Y."/>
            <person name="Liu Z.J."/>
        </authorList>
    </citation>
    <scope>NUCLEOTIDE SEQUENCE</scope>
    <source>
        <strain evidence="2">CP</strain>
    </source>
</reference>
<accession>A0AAV9CLT6</accession>
<feature type="compositionally biased region" description="Low complexity" evidence="1">
    <location>
        <begin position="11"/>
        <end position="26"/>
    </location>
</feature>